<dbReference type="SUPFAM" id="SSF53448">
    <property type="entry name" value="Nucleotide-diphospho-sugar transferases"/>
    <property type="match status" value="1"/>
</dbReference>
<organism evidence="1 2">
    <name type="scientific">Alkalidesulfovibrio alkalitolerans DSM 16529</name>
    <dbReference type="NCBI Taxonomy" id="1121439"/>
    <lineage>
        <taxon>Bacteria</taxon>
        <taxon>Pseudomonadati</taxon>
        <taxon>Thermodesulfobacteriota</taxon>
        <taxon>Desulfovibrionia</taxon>
        <taxon>Desulfovibrionales</taxon>
        <taxon>Desulfovibrionaceae</taxon>
        <taxon>Alkalidesulfovibrio</taxon>
    </lineage>
</organism>
<evidence type="ECO:0008006" key="3">
    <source>
        <dbReference type="Google" id="ProtNLM"/>
    </source>
</evidence>
<dbReference type="eggNOG" id="COG0463">
    <property type="taxonomic scope" value="Bacteria"/>
</dbReference>
<name>S7T3J8_9BACT</name>
<dbReference type="STRING" id="1121439.dsat_1212"/>
<comment type="caution">
    <text evidence="1">The sequence shown here is derived from an EMBL/GenBank/DDBJ whole genome shotgun (WGS) entry which is preliminary data.</text>
</comment>
<dbReference type="OrthoDB" id="9815923at2"/>
<sequence length="407" mass="44870">MPRIVHTPGHTSAFSFYSREVLRYRLGPDTPLSPEPPHARVETLCARIRKAMARQEKSAVLLFGLASGALARALAASLPSSVRLVVSEPDPGTARAGLASGRLEWWRGDPSRDLLADSSPWAHKLLWLSEGLTPETTFDLVNPELSPEQRGAATRLRDVFHLGRTVEFDGPPTIALPALTLAAILHPDEPSLADFFACAPKYVRRFVAVWDGHIPDDLPLDARRTDIVRPLDGDFAAQRNVMLDACDDGWVLVLDADERLPEALWQALPDLAAQADERGVSAFHLPRLTLYPDAAHAKCGHGLWPDLQLRFFRKRPRLAYARPVHERLEGITGQTCILLNASILHEQTLTKSSERIRQKLDGFNAAARGGVRHVLSDDYPRLPLALLPGAGHFTLPARGLVLPENQV</sequence>
<reference evidence="1 2" key="1">
    <citation type="journal article" date="2013" name="Genome Announc.">
        <title>Draft genome sequences for three mercury-methylating, sulfate-reducing bacteria.</title>
        <authorList>
            <person name="Brown S.D."/>
            <person name="Hurt R.A.Jr."/>
            <person name="Gilmour C.C."/>
            <person name="Elias D.A."/>
        </authorList>
    </citation>
    <scope>NUCLEOTIDE SEQUENCE [LARGE SCALE GENOMIC DNA]</scope>
    <source>
        <strain evidence="1 2">DSM 16529</strain>
    </source>
</reference>
<evidence type="ECO:0000313" key="2">
    <source>
        <dbReference type="Proteomes" id="UP000014975"/>
    </source>
</evidence>
<keyword evidence="2" id="KW-1185">Reference proteome</keyword>
<dbReference type="RefSeq" id="WP_020887909.1">
    <property type="nucleotide sequence ID" value="NZ_ATHI01000030.1"/>
</dbReference>
<proteinExistence type="predicted"/>
<dbReference type="PATRIC" id="fig|1121439.3.peg.2596"/>
<protein>
    <recommendedName>
        <fullName evidence="3">Glycosyl transferase family 2</fullName>
    </recommendedName>
</protein>
<dbReference type="Proteomes" id="UP000014975">
    <property type="component" value="Unassembled WGS sequence"/>
</dbReference>
<accession>S7T3J8</accession>
<dbReference type="EMBL" id="ATHI01000030">
    <property type="protein sequence ID" value="EPR31085.1"/>
    <property type="molecule type" value="Genomic_DNA"/>
</dbReference>
<dbReference type="AlphaFoldDB" id="S7T3J8"/>
<gene>
    <name evidence="1" type="ORF">dsat_1212</name>
</gene>
<evidence type="ECO:0000313" key="1">
    <source>
        <dbReference type="EMBL" id="EPR31085.1"/>
    </source>
</evidence>
<dbReference type="InterPro" id="IPR029044">
    <property type="entry name" value="Nucleotide-diphossugar_trans"/>
</dbReference>